<evidence type="ECO:0000313" key="7">
    <source>
        <dbReference type="Proteomes" id="UP001232493"/>
    </source>
</evidence>
<dbReference type="RefSeq" id="WP_281000504.1">
    <property type="nucleotide sequence ID" value="NZ_CP069362.1"/>
</dbReference>
<dbReference type="InterPro" id="IPR049730">
    <property type="entry name" value="SNF2/RAD54-like_C"/>
</dbReference>
<dbReference type="InterPro" id="IPR001650">
    <property type="entry name" value="Helicase_C-like"/>
</dbReference>
<dbReference type="CDD" id="cd18793">
    <property type="entry name" value="SF2_C_SNF"/>
    <property type="match status" value="1"/>
</dbReference>
<feature type="domain" description="SWIM-type" evidence="3">
    <location>
        <begin position="65"/>
        <end position="95"/>
    </location>
</feature>
<dbReference type="Pfam" id="PF08455">
    <property type="entry name" value="SNF2_assoc"/>
    <property type="match status" value="1"/>
</dbReference>
<dbReference type="InterPro" id="IPR038718">
    <property type="entry name" value="SNF2-like_sf"/>
</dbReference>
<evidence type="ECO:0000256" key="1">
    <source>
        <dbReference type="ARBA" id="ARBA00022801"/>
    </source>
</evidence>
<dbReference type="Proteomes" id="UP001232493">
    <property type="component" value="Chromosome"/>
</dbReference>
<dbReference type="EMBL" id="CP069362">
    <property type="protein sequence ID" value="WGS65766.1"/>
    <property type="molecule type" value="Genomic_DNA"/>
</dbReference>
<dbReference type="PROSITE" id="PS51194">
    <property type="entry name" value="HELICASE_CTER"/>
    <property type="match status" value="1"/>
</dbReference>
<keyword evidence="2" id="KW-0862">Zinc</keyword>
<name>A0ABY8PT08_9BACT</name>
<protein>
    <submittedName>
        <fullName evidence="6">SNF2 helicase associated domain-containing protein</fullName>
    </submittedName>
</protein>
<evidence type="ECO:0000259" key="5">
    <source>
        <dbReference type="PROSITE" id="PS51194"/>
    </source>
</evidence>
<dbReference type="SMART" id="SM00490">
    <property type="entry name" value="HELICc"/>
    <property type="match status" value="1"/>
</dbReference>
<dbReference type="Gene3D" id="3.40.50.10810">
    <property type="entry name" value="Tandem AAA-ATPase domain"/>
    <property type="match status" value="1"/>
</dbReference>
<dbReference type="PROSITE" id="PS51192">
    <property type="entry name" value="HELICASE_ATP_BIND_1"/>
    <property type="match status" value="1"/>
</dbReference>
<dbReference type="InterPro" id="IPR013663">
    <property type="entry name" value="Helicase_SWF/SNF/SWI_bac"/>
</dbReference>
<dbReference type="InterPro" id="IPR014001">
    <property type="entry name" value="Helicase_ATP-bd"/>
</dbReference>
<sequence>MIKNLFKILNAIEDFKNSISPEILEKAKNLEVEDFVEYGDELLNFTGIVNDNDRNFRPLFYIHKETLKIGHMCTCSHVSENKMCSHIAALIFTIENNLKNKGKFNDDYHLEVNIDEYLGINDYGDTYYLIYPENPYTYVKLGRLKEKRVVLRKDIDTYKKILSFLKTKIPEDENDIKKLLVPIHINGTSEYKLILKNFKELKKIKSKKILLKNKKKIVWNDDIKFKLYVSGNIKENISTIKLLPELNKRNIVSTYDDYAYFENNTLSLIKSKTNILFPYYGPIETHVKFKNKNGLEIFIKDNLIKYEKYGFEIEIDENLGIKKDIFIPKLNLYINFINDRFYLKGKFLYGTEIEFYNDYKYRNYDEENRLLNSLKNAGIELDEKGKGTLDIDSFFEFIDNKIRSLDKNIIIKMNKNIKRQEIESIQMKLNLKNNWFDVEGEITLKDNKKIDINILRNRKDNFIVLKDDTIIKIPEKILEKLEDLKFKKNKVEIESYNIYSFLNNPNLELESLDKKTKSFIEKIKNFEKIKEYEIPELKSSMRDYQIQGYYFLRYLQEFNFNGILADDMGLGKTVQTIALILSLKEKNRKFLIITPRSVVYNWAYEIEKFTSNLKYYIYHNNQKDIPDDVDVILTTYGTIRNSIDNFKKMKLFYIILDEAQYIKNHETKLYSAIKKLKASHKLALTGTPLENSLNDLYNIFDFLMPGFFGKRKEFLRKYNYANKDSIERLKKKINPFILRRKKENVLKELPPKTEEYIFNEMTQHQTKIYHQILEEYKQKIAISQGTLNFSVLEGLLRLRQVVNHPKLLGINIESSKFNEFKKFVLEVLGENHKIVVFSQFVKMINIMEDWLKEEIIKYNKITGQTKKRVDIINEFNSDNNIKILLVSLKAGGTGLNITGADYVIHYDPWWNPAVENQATDRVYRIGQTKPVFVYKFITKNSIEEKILKLKNAKKDLYNLAITEEKSLLKNLTKEDIMQLFE</sequence>
<gene>
    <name evidence="6" type="ORF">JRV97_04225</name>
</gene>
<feature type="domain" description="Helicase C-terminal" evidence="5">
    <location>
        <begin position="819"/>
        <end position="972"/>
    </location>
</feature>
<dbReference type="InterPro" id="IPR027417">
    <property type="entry name" value="P-loop_NTPase"/>
</dbReference>
<dbReference type="Gene3D" id="3.40.50.300">
    <property type="entry name" value="P-loop containing nucleotide triphosphate hydrolases"/>
    <property type="match status" value="1"/>
</dbReference>
<dbReference type="SUPFAM" id="SSF52540">
    <property type="entry name" value="P-loop containing nucleoside triphosphate hydrolases"/>
    <property type="match status" value="2"/>
</dbReference>
<evidence type="ECO:0000259" key="4">
    <source>
        <dbReference type="PROSITE" id="PS51192"/>
    </source>
</evidence>
<proteinExistence type="predicted"/>
<feature type="domain" description="Helicase ATP-binding" evidence="4">
    <location>
        <begin position="553"/>
        <end position="706"/>
    </location>
</feature>
<dbReference type="InterPro" id="IPR007527">
    <property type="entry name" value="Znf_SWIM"/>
</dbReference>
<organism evidence="6 7">
    <name type="scientific">Marinitoga aeolica</name>
    <dbReference type="NCBI Taxonomy" id="2809031"/>
    <lineage>
        <taxon>Bacteria</taxon>
        <taxon>Thermotogati</taxon>
        <taxon>Thermotogota</taxon>
        <taxon>Thermotogae</taxon>
        <taxon>Petrotogales</taxon>
        <taxon>Petrotogaceae</taxon>
        <taxon>Marinitoga</taxon>
    </lineage>
</organism>
<reference evidence="6 7" key="1">
    <citation type="submission" date="2021-02" db="EMBL/GenBank/DDBJ databases">
        <title>Characterization of Marinitoga sp. nov. str. BP5-C20A.</title>
        <authorList>
            <person name="Erauso G."/>
            <person name="Postec A."/>
        </authorList>
    </citation>
    <scope>NUCLEOTIDE SEQUENCE [LARGE SCALE GENOMIC DNA]</scope>
    <source>
        <strain evidence="6 7">BP5-C20A</strain>
    </source>
</reference>
<keyword evidence="2" id="KW-0863">Zinc-finger</keyword>
<keyword evidence="2" id="KW-0479">Metal-binding</keyword>
<dbReference type="PROSITE" id="PS50966">
    <property type="entry name" value="ZF_SWIM"/>
    <property type="match status" value="1"/>
</dbReference>
<accession>A0ABY8PT08</accession>
<dbReference type="InterPro" id="IPR000330">
    <property type="entry name" value="SNF2_N"/>
</dbReference>
<evidence type="ECO:0000256" key="2">
    <source>
        <dbReference type="PROSITE-ProRule" id="PRU00325"/>
    </source>
</evidence>
<evidence type="ECO:0000259" key="3">
    <source>
        <dbReference type="PROSITE" id="PS50966"/>
    </source>
</evidence>
<dbReference type="Pfam" id="PF00176">
    <property type="entry name" value="SNF2-rel_dom"/>
    <property type="match status" value="1"/>
</dbReference>
<keyword evidence="7" id="KW-1185">Reference proteome</keyword>
<evidence type="ECO:0000313" key="6">
    <source>
        <dbReference type="EMBL" id="WGS65766.1"/>
    </source>
</evidence>
<dbReference type="Pfam" id="PF00271">
    <property type="entry name" value="Helicase_C"/>
    <property type="match status" value="1"/>
</dbReference>
<dbReference type="PANTHER" id="PTHR10799">
    <property type="entry name" value="SNF2/RAD54 HELICASE FAMILY"/>
    <property type="match status" value="1"/>
</dbReference>
<keyword evidence="1" id="KW-0378">Hydrolase</keyword>
<dbReference type="SMART" id="SM00487">
    <property type="entry name" value="DEXDc"/>
    <property type="match status" value="1"/>
</dbReference>